<dbReference type="InterPro" id="IPR036312">
    <property type="entry name" value="Bifun_inhib/LTP/seed_sf"/>
</dbReference>
<keyword evidence="2" id="KW-0732">Signal</keyword>
<reference evidence="4 5" key="1">
    <citation type="journal article" date="2019" name="Sci. Rep.">
        <title>A high-quality genome of Eragrostis curvula grass provides insights into Poaceae evolution and supports new strategies to enhance forage quality.</title>
        <authorList>
            <person name="Carballo J."/>
            <person name="Santos B.A.C.M."/>
            <person name="Zappacosta D."/>
            <person name="Garbus I."/>
            <person name="Selva J.P."/>
            <person name="Gallo C.A."/>
            <person name="Diaz A."/>
            <person name="Albertini E."/>
            <person name="Caccamo M."/>
            <person name="Echenique V."/>
        </authorList>
    </citation>
    <scope>NUCLEOTIDE SEQUENCE [LARGE SCALE GENOMIC DNA]</scope>
    <source>
        <strain evidence="5">cv. Victoria</strain>
        <tissue evidence="4">Leaf</tissue>
    </source>
</reference>
<dbReference type="PRINTS" id="PR00382">
    <property type="entry name" value="LIPIDTRNSFER"/>
</dbReference>
<dbReference type="SUPFAM" id="SSF47699">
    <property type="entry name" value="Bifunctional inhibitor/lipid-transfer protein/seed storage 2S albumin"/>
    <property type="match status" value="1"/>
</dbReference>
<evidence type="ECO:0000259" key="3">
    <source>
        <dbReference type="SMART" id="SM00499"/>
    </source>
</evidence>
<dbReference type="Gene3D" id="1.10.110.10">
    <property type="entry name" value="Plant lipid-transfer and hydrophobic proteins"/>
    <property type="match status" value="1"/>
</dbReference>
<dbReference type="InterPro" id="IPR016140">
    <property type="entry name" value="Bifunc_inhib/LTP/seed_store"/>
</dbReference>
<dbReference type="PROSITE" id="PS00597">
    <property type="entry name" value="PLANT_LTP"/>
    <property type="match status" value="1"/>
</dbReference>
<dbReference type="EMBL" id="RWGY01000013">
    <property type="protein sequence ID" value="TVU27276.1"/>
    <property type="molecule type" value="Genomic_DNA"/>
</dbReference>
<accession>A0A5J9UUJ1</accession>
<dbReference type="PANTHER" id="PTHR33076">
    <property type="entry name" value="NON-SPECIFIC LIPID-TRANSFER PROTEIN 2-RELATED"/>
    <property type="match status" value="1"/>
</dbReference>
<feature type="domain" description="Bifunctional inhibitor/plant lipid transfer protein/seed storage helical" evidence="3">
    <location>
        <begin position="29"/>
        <end position="114"/>
    </location>
</feature>
<evidence type="ECO:0000256" key="1">
    <source>
        <dbReference type="RuleBase" id="RU000628"/>
    </source>
</evidence>
<name>A0A5J9UUJ1_9POAL</name>
<evidence type="ECO:0000256" key="2">
    <source>
        <dbReference type="SAM" id="SignalP"/>
    </source>
</evidence>
<organism evidence="4 5">
    <name type="scientific">Eragrostis curvula</name>
    <name type="common">weeping love grass</name>
    <dbReference type="NCBI Taxonomy" id="38414"/>
    <lineage>
        <taxon>Eukaryota</taxon>
        <taxon>Viridiplantae</taxon>
        <taxon>Streptophyta</taxon>
        <taxon>Embryophyta</taxon>
        <taxon>Tracheophyta</taxon>
        <taxon>Spermatophyta</taxon>
        <taxon>Magnoliopsida</taxon>
        <taxon>Liliopsida</taxon>
        <taxon>Poales</taxon>
        <taxon>Poaceae</taxon>
        <taxon>PACMAD clade</taxon>
        <taxon>Chloridoideae</taxon>
        <taxon>Eragrostideae</taxon>
        <taxon>Eragrostidinae</taxon>
        <taxon>Eragrostis</taxon>
    </lineage>
</organism>
<feature type="chain" id="PRO_5023845009" description="Non-specific lipid-transfer protein" evidence="2">
    <location>
        <begin position="27"/>
        <end position="118"/>
    </location>
</feature>
<evidence type="ECO:0000313" key="4">
    <source>
        <dbReference type="EMBL" id="TVU27276.1"/>
    </source>
</evidence>
<dbReference type="GO" id="GO:0006869">
    <property type="term" value="P:lipid transport"/>
    <property type="evidence" value="ECO:0007669"/>
    <property type="project" value="InterPro"/>
</dbReference>
<gene>
    <name evidence="4" type="ORF">EJB05_29876</name>
</gene>
<comment type="similarity">
    <text evidence="1">Belongs to the plant LTP family.</text>
</comment>
<protein>
    <recommendedName>
        <fullName evidence="1">Non-specific lipid-transfer protein</fullName>
    </recommendedName>
</protein>
<feature type="signal peptide" evidence="2">
    <location>
        <begin position="1"/>
        <end position="26"/>
    </location>
</feature>
<keyword evidence="1" id="KW-0813">Transport</keyword>
<sequence>MARPAAQLTVAAVLVALLVSAPATNAVTCGQVVSMLSPCLRYATGKDAATSPACCNGVRNLNAAARSTADRQTTCTCLKQQASGVGGLKANLVASIPGKCGVSVPYAISPSTDCSKVH</sequence>
<comment type="function">
    <text evidence="1">Plant non-specific lipid-transfer proteins transfer phospholipids as well as galactolipids across membranes. May play a role in wax or cutin deposition in the cell walls of expanding epidermal cells and certain secretory tissues.</text>
</comment>
<dbReference type="Gramene" id="TVU27276">
    <property type="protein sequence ID" value="TVU27276"/>
    <property type="gene ID" value="EJB05_29876"/>
</dbReference>
<dbReference type="InterPro" id="IPR000528">
    <property type="entry name" value="Plant_nsLTP"/>
</dbReference>
<dbReference type="CDD" id="cd01960">
    <property type="entry name" value="nsLTP1"/>
    <property type="match status" value="1"/>
</dbReference>
<keyword evidence="5" id="KW-1185">Reference proteome</keyword>
<dbReference type="AlphaFoldDB" id="A0A5J9UUJ1"/>
<dbReference type="Pfam" id="PF00234">
    <property type="entry name" value="Tryp_alpha_amyl"/>
    <property type="match status" value="1"/>
</dbReference>
<dbReference type="SMART" id="SM00499">
    <property type="entry name" value="AAI"/>
    <property type="match status" value="1"/>
</dbReference>
<proteinExistence type="inferred from homology"/>
<dbReference type="Proteomes" id="UP000324897">
    <property type="component" value="Chromosome 2"/>
</dbReference>
<keyword evidence="1" id="KW-0446">Lipid-binding</keyword>
<dbReference type="GO" id="GO:0008289">
    <property type="term" value="F:lipid binding"/>
    <property type="evidence" value="ECO:0007669"/>
    <property type="project" value="UniProtKB-KW"/>
</dbReference>
<comment type="caution">
    <text evidence="4">The sequence shown here is derived from an EMBL/GenBank/DDBJ whole genome shotgun (WGS) entry which is preliminary data.</text>
</comment>
<dbReference type="OrthoDB" id="1890443at2759"/>
<evidence type="ECO:0000313" key="5">
    <source>
        <dbReference type="Proteomes" id="UP000324897"/>
    </source>
</evidence>